<keyword evidence="7" id="KW-1185">Reference proteome</keyword>
<name>A0ABQ7JG30_9APIC</name>
<evidence type="ECO:0000313" key="6">
    <source>
        <dbReference type="EMBL" id="KAF8822942.1"/>
    </source>
</evidence>
<dbReference type="InterPro" id="IPR050511">
    <property type="entry name" value="AMPK_gamma/SDS23_families"/>
</dbReference>
<evidence type="ECO:0000256" key="4">
    <source>
        <dbReference type="SAM" id="MobiDB-lite"/>
    </source>
</evidence>
<evidence type="ECO:0000256" key="1">
    <source>
        <dbReference type="ARBA" id="ARBA00022737"/>
    </source>
</evidence>
<sequence length="729" mass="81195">MTSMSEISKIDDAAFSPPEGPFLISGAATEDASVKTSSAPDAAFSSPSSMTDSPLILGAAAMSPLLQISMENDVAVPSMISSFSQAGQVNSPMQLQNNIPSNRLVSRENAFFVKDAGSILRHVAHQQHHIDSQKRLLTGISQPHILRKVLVEEEDFEEISDAESISNSGMTPAVRPTEVNGTHTPPEELSVVSANSSMLSSTQSLKLLSPKKQLQWPSKPATPNVDHIGDLEPRMNFGYHSSISDETSGLSKYQLKRATRHLVHSPQYTINTYNQQFYQNKQQDSGSVGSSPLMVPKSFSGLPKGEEDRYGSSLESIDESNISIIRDNGDLNPTKKNNESPNVTIFTTLNNGRGQSFLPKLPLSENDEKRSIDELQIYSINKQKMPSFSERMNTLLFSQIEVVLPLLHEQNTVVIDEDGSIDVFLQLLNQHSLRSCVVQHFKQRWLCKGKISFSFVDVRDFLCHIVAMHEQWKNKTFHQIMEMTKSQKVGKIANISKRTPFVRHDISNTVAQLCAAFKPCCRVPVFDKNKLVRVVSPADLLSILSQNDILLEIENATGMPIKNAAKEQILTIMESESLLKAMILMVRHGYSAIPIVSSRNPSLVLEVITVREIQYVAVAQNEIHSENMINEPALKFVLHLRKNGRLPAEPYALLAENASLSAMINVFLKNMVKNTQAVHRIFLINKDNVMTGMVSLTNVIRNIADFLGDFYKVPRREMLPHSHPAHNRN</sequence>
<feature type="region of interest" description="Disordered" evidence="4">
    <location>
        <begin position="281"/>
        <end position="311"/>
    </location>
</feature>
<keyword evidence="1" id="KW-0677">Repeat</keyword>
<accession>A0ABQ7JG30</accession>
<feature type="domain" description="CBS" evidence="5">
    <location>
        <begin position="565"/>
        <end position="626"/>
    </location>
</feature>
<protein>
    <recommendedName>
        <fullName evidence="5">CBS domain-containing protein</fullName>
    </recommendedName>
</protein>
<dbReference type="Gene3D" id="3.10.580.10">
    <property type="entry name" value="CBS-domain"/>
    <property type="match status" value="2"/>
</dbReference>
<evidence type="ECO:0000259" key="5">
    <source>
        <dbReference type="PROSITE" id="PS51371"/>
    </source>
</evidence>
<evidence type="ECO:0000256" key="2">
    <source>
        <dbReference type="ARBA" id="ARBA00023122"/>
    </source>
</evidence>
<dbReference type="PANTHER" id="PTHR13780:SF36">
    <property type="entry name" value="CBS DOMAIN-CONTAINING PROTEIN"/>
    <property type="match status" value="1"/>
</dbReference>
<dbReference type="PANTHER" id="PTHR13780">
    <property type="entry name" value="AMP-ACTIVATED PROTEIN KINASE, GAMMA REGULATORY SUBUNIT"/>
    <property type="match status" value="1"/>
</dbReference>
<proteinExistence type="predicted"/>
<comment type="caution">
    <text evidence="6">The sequence shown here is derived from an EMBL/GenBank/DDBJ whole genome shotgun (WGS) entry which is preliminary data.</text>
</comment>
<organism evidence="6 7">
    <name type="scientific">Cardiosporidium cionae</name>
    <dbReference type="NCBI Taxonomy" id="476202"/>
    <lineage>
        <taxon>Eukaryota</taxon>
        <taxon>Sar</taxon>
        <taxon>Alveolata</taxon>
        <taxon>Apicomplexa</taxon>
        <taxon>Aconoidasida</taxon>
        <taxon>Nephromycida</taxon>
        <taxon>Cardiosporidium</taxon>
    </lineage>
</organism>
<evidence type="ECO:0000256" key="3">
    <source>
        <dbReference type="PROSITE-ProRule" id="PRU00703"/>
    </source>
</evidence>
<evidence type="ECO:0000313" key="7">
    <source>
        <dbReference type="Proteomes" id="UP000823046"/>
    </source>
</evidence>
<dbReference type="Proteomes" id="UP000823046">
    <property type="component" value="Unassembled WGS sequence"/>
</dbReference>
<reference evidence="6 7" key="1">
    <citation type="journal article" date="2020" name="bioRxiv">
        <title>Metabolic contributions of an alphaproteobacterial endosymbiont in the apicomplexan Cardiosporidium cionae.</title>
        <authorList>
            <person name="Hunter E.S."/>
            <person name="Paight C.J."/>
            <person name="Lane C.E."/>
        </authorList>
    </citation>
    <scope>NUCLEOTIDE SEQUENCE [LARGE SCALE GENOMIC DNA]</scope>
    <source>
        <strain evidence="6">ESH_2018</strain>
    </source>
</reference>
<dbReference type="InterPro" id="IPR000644">
    <property type="entry name" value="CBS_dom"/>
</dbReference>
<feature type="region of interest" description="Disordered" evidence="4">
    <location>
        <begin position="160"/>
        <end position="185"/>
    </location>
</feature>
<dbReference type="EMBL" id="JADAQX010000013">
    <property type="protein sequence ID" value="KAF8822942.1"/>
    <property type="molecule type" value="Genomic_DNA"/>
</dbReference>
<dbReference type="InterPro" id="IPR046342">
    <property type="entry name" value="CBS_dom_sf"/>
</dbReference>
<dbReference type="SUPFAM" id="SSF54631">
    <property type="entry name" value="CBS-domain pair"/>
    <property type="match status" value="1"/>
</dbReference>
<dbReference type="PROSITE" id="PS51371">
    <property type="entry name" value="CBS"/>
    <property type="match status" value="1"/>
</dbReference>
<keyword evidence="2 3" id="KW-0129">CBS domain</keyword>
<dbReference type="SMART" id="SM00116">
    <property type="entry name" value="CBS"/>
    <property type="match status" value="3"/>
</dbReference>
<dbReference type="Pfam" id="PF00571">
    <property type="entry name" value="CBS"/>
    <property type="match status" value="1"/>
</dbReference>
<gene>
    <name evidence="6" type="ORF">IE077_001899</name>
</gene>
<feature type="compositionally biased region" description="Polar residues" evidence="4">
    <location>
        <begin position="281"/>
        <end position="290"/>
    </location>
</feature>